<accession>A0A151WVL4</accession>
<dbReference type="InterPro" id="IPR043502">
    <property type="entry name" value="DNA/RNA_pol_sf"/>
</dbReference>
<dbReference type="SUPFAM" id="SSF56672">
    <property type="entry name" value="DNA/RNA polymerases"/>
    <property type="match status" value="1"/>
</dbReference>
<evidence type="ECO:0000313" key="1">
    <source>
        <dbReference type="EMBL" id="KYQ51878.1"/>
    </source>
</evidence>
<dbReference type="EMBL" id="KQ982705">
    <property type="protein sequence ID" value="KYQ51878.1"/>
    <property type="molecule type" value="Genomic_DNA"/>
</dbReference>
<dbReference type="InterPro" id="IPR005312">
    <property type="entry name" value="DUF1759"/>
</dbReference>
<organism evidence="1 2">
    <name type="scientific">Mycetomoellerius zeteki</name>
    <dbReference type="NCBI Taxonomy" id="64791"/>
    <lineage>
        <taxon>Eukaryota</taxon>
        <taxon>Metazoa</taxon>
        <taxon>Ecdysozoa</taxon>
        <taxon>Arthropoda</taxon>
        <taxon>Hexapoda</taxon>
        <taxon>Insecta</taxon>
        <taxon>Pterygota</taxon>
        <taxon>Neoptera</taxon>
        <taxon>Endopterygota</taxon>
        <taxon>Hymenoptera</taxon>
        <taxon>Apocrita</taxon>
        <taxon>Aculeata</taxon>
        <taxon>Formicoidea</taxon>
        <taxon>Formicidae</taxon>
        <taxon>Myrmicinae</taxon>
        <taxon>Mycetomoellerius</taxon>
    </lineage>
</organism>
<dbReference type="PANTHER" id="PTHR47331">
    <property type="entry name" value="PHD-TYPE DOMAIN-CONTAINING PROTEIN"/>
    <property type="match status" value="1"/>
</dbReference>
<name>A0A151WVL4_9HYME</name>
<dbReference type="PANTHER" id="PTHR47331:SF5">
    <property type="entry name" value="RIBONUCLEASE H"/>
    <property type="match status" value="1"/>
</dbReference>
<dbReference type="Proteomes" id="UP000075809">
    <property type="component" value="Unassembled WGS sequence"/>
</dbReference>
<dbReference type="AlphaFoldDB" id="A0A151WVL4"/>
<dbReference type="Pfam" id="PF03564">
    <property type="entry name" value="DUF1759"/>
    <property type="match status" value="1"/>
</dbReference>
<reference evidence="1 2" key="1">
    <citation type="submission" date="2015-09" db="EMBL/GenBank/DDBJ databases">
        <title>Trachymyrmex zeteki WGS genome.</title>
        <authorList>
            <person name="Nygaard S."/>
            <person name="Hu H."/>
            <person name="Boomsma J."/>
            <person name="Zhang G."/>
        </authorList>
    </citation>
    <scope>NUCLEOTIDE SEQUENCE [LARGE SCALE GENOMIC DNA]</scope>
    <source>
        <strain evidence="1">Tzet28-1</strain>
        <tissue evidence="1">Whole body</tissue>
    </source>
</reference>
<gene>
    <name evidence="1" type="ORF">ALC60_09011</name>
</gene>
<proteinExistence type="predicted"/>
<protein>
    <submittedName>
        <fullName evidence="1">Uncharacterized protein</fullName>
    </submittedName>
</protein>
<keyword evidence="2" id="KW-1185">Reference proteome</keyword>
<dbReference type="STRING" id="64791.A0A151WVL4"/>
<sequence length="432" mass="50207">LRERYDNHKQLVHNHVKALYNIQPIAKESSAKLLSIVDEVTKHLRALKILNEPTEHWDSLVIYHIHTKLDRNTSNEWEKHKLTLKSQPSKLCDELGLKKTPANHYLDTLNCKGSIIKHTCSVTLSSLRRDFEFQINCLVLDEIAQQMPAEHIELQHLKFPKHLPLADPSFHIPNRVDILIGGEWFWRLLCIGQIEINKQGLVLQKTKLGWIVGGPTFSQVPKSIKCNLSNVKLSRTIDTQLRKFWELEAIDDKVHTSQEETSCEQHFIQTHMRNINGRFIVSIPLKIDPKQLGESRSVAIRRLISLEKRFLKDKTFKANYCAFMREYEELGHMTNIQETSHYHPTFYMPHHGVPRPASASTKLRVVFDGSSRSDSGLSLNDCQYVGPVVQEELFSILIRFRQYPYVVCADLQKMYRQILVSPNDRPLQRILW</sequence>
<evidence type="ECO:0000313" key="2">
    <source>
        <dbReference type="Proteomes" id="UP000075809"/>
    </source>
</evidence>
<dbReference type="GO" id="GO:0071897">
    <property type="term" value="P:DNA biosynthetic process"/>
    <property type="evidence" value="ECO:0007669"/>
    <property type="project" value="UniProtKB-ARBA"/>
</dbReference>
<feature type="non-terminal residue" evidence="1">
    <location>
        <position position="1"/>
    </location>
</feature>